<sequence>MLCAKPGTSIAAAWVMLGLLLVKYRPLDLHSCNLLSTAVKQGEKKERPVFVALCSPPVSWVVRLVARQRNRHRRDQHKPPVRVCNVGIAAPAEMHLNV</sequence>
<comment type="caution">
    <text evidence="1">The sequence shown here is derived from an EMBL/GenBank/DDBJ whole genome shotgun (WGS) entry which is preliminary data.</text>
</comment>
<evidence type="ECO:0000313" key="1">
    <source>
        <dbReference type="EMBL" id="KAK5854233.1"/>
    </source>
</evidence>
<dbReference type="AlphaFoldDB" id="A0AAN8ABU8"/>
<accession>A0AAN8ABU8</accession>
<gene>
    <name evidence="1" type="ORF">PBY51_015321</name>
</gene>
<protein>
    <submittedName>
        <fullName evidence="1">Uncharacterized protein</fullName>
    </submittedName>
</protein>
<reference evidence="1 2" key="2">
    <citation type="journal article" date="2023" name="Mol. Biol. Evol.">
        <title>Genomics of Secondarily Temperate Adaptation in the Only Non-Antarctic Icefish.</title>
        <authorList>
            <person name="Rivera-Colon A.G."/>
            <person name="Rayamajhi N."/>
            <person name="Minhas B.F."/>
            <person name="Madrigal G."/>
            <person name="Bilyk K.T."/>
            <person name="Yoon V."/>
            <person name="Hune M."/>
            <person name="Gregory S."/>
            <person name="Cheng C.H.C."/>
            <person name="Catchen J.M."/>
        </authorList>
    </citation>
    <scope>NUCLEOTIDE SEQUENCE [LARGE SCALE GENOMIC DNA]</scope>
    <source>
        <strain evidence="1">JMC-PN-2008</strain>
    </source>
</reference>
<evidence type="ECO:0000313" key="2">
    <source>
        <dbReference type="Proteomes" id="UP001346869"/>
    </source>
</evidence>
<organism evidence="1 2">
    <name type="scientific">Eleginops maclovinus</name>
    <name type="common">Patagonian blennie</name>
    <name type="synonym">Eleginus maclovinus</name>
    <dbReference type="NCBI Taxonomy" id="56733"/>
    <lineage>
        <taxon>Eukaryota</taxon>
        <taxon>Metazoa</taxon>
        <taxon>Chordata</taxon>
        <taxon>Craniata</taxon>
        <taxon>Vertebrata</taxon>
        <taxon>Euteleostomi</taxon>
        <taxon>Actinopterygii</taxon>
        <taxon>Neopterygii</taxon>
        <taxon>Teleostei</taxon>
        <taxon>Neoteleostei</taxon>
        <taxon>Acanthomorphata</taxon>
        <taxon>Eupercaria</taxon>
        <taxon>Perciformes</taxon>
        <taxon>Notothenioidei</taxon>
        <taxon>Eleginopidae</taxon>
        <taxon>Eleginops</taxon>
    </lineage>
</organism>
<reference evidence="1 2" key="1">
    <citation type="journal article" date="2023" name="Genes (Basel)">
        <title>Chromosome-Level Genome Assembly and Circadian Gene Repertoire of the Patagonia Blennie Eleginops maclovinus-The Closest Ancestral Proxy of Antarctic Cryonotothenioids.</title>
        <authorList>
            <person name="Cheng C.C."/>
            <person name="Rivera-Colon A.G."/>
            <person name="Minhas B.F."/>
            <person name="Wilson L."/>
            <person name="Rayamajhi N."/>
            <person name="Vargas-Chacoff L."/>
            <person name="Catchen J.M."/>
        </authorList>
    </citation>
    <scope>NUCLEOTIDE SEQUENCE [LARGE SCALE GENOMIC DNA]</scope>
    <source>
        <strain evidence="1">JMC-PN-2008</strain>
    </source>
</reference>
<dbReference type="EMBL" id="JAUZQC010000019">
    <property type="protein sequence ID" value="KAK5854233.1"/>
    <property type="molecule type" value="Genomic_DNA"/>
</dbReference>
<proteinExistence type="predicted"/>
<keyword evidence="2" id="KW-1185">Reference proteome</keyword>
<name>A0AAN8ABU8_ELEMC</name>
<dbReference type="Proteomes" id="UP001346869">
    <property type="component" value="Unassembled WGS sequence"/>
</dbReference>